<dbReference type="Proteomes" id="UP000438699">
    <property type="component" value="Unassembled WGS sequence"/>
</dbReference>
<keyword evidence="1" id="KW-1133">Transmembrane helix</keyword>
<keyword evidence="1" id="KW-0472">Membrane</keyword>
<organism evidence="2 3">
    <name type="scientific">Pseudodesulfovibrio senegalensis</name>
    <dbReference type="NCBI Taxonomy" id="1721087"/>
    <lineage>
        <taxon>Bacteria</taxon>
        <taxon>Pseudomonadati</taxon>
        <taxon>Thermodesulfobacteriota</taxon>
        <taxon>Desulfovibrionia</taxon>
        <taxon>Desulfovibrionales</taxon>
        <taxon>Desulfovibrionaceae</taxon>
    </lineage>
</organism>
<gene>
    <name evidence="2" type="ORF">F8A88_00400</name>
</gene>
<feature type="transmembrane region" description="Helical" evidence="1">
    <location>
        <begin position="65"/>
        <end position="87"/>
    </location>
</feature>
<dbReference type="AlphaFoldDB" id="A0A6N6N4A4"/>
<dbReference type="EMBL" id="WAIE01000001">
    <property type="protein sequence ID" value="KAB1442773.1"/>
    <property type="molecule type" value="Genomic_DNA"/>
</dbReference>
<dbReference type="RefSeq" id="WP_151148964.1">
    <property type="nucleotide sequence ID" value="NZ_WAIE01000001.1"/>
</dbReference>
<protein>
    <submittedName>
        <fullName evidence="2">Uncharacterized protein</fullName>
    </submittedName>
</protein>
<feature type="transmembrane region" description="Helical" evidence="1">
    <location>
        <begin position="139"/>
        <end position="161"/>
    </location>
</feature>
<reference evidence="2 3" key="1">
    <citation type="journal article" date="2017" name="Int. J. Syst. Evol. Microbiol.">
        <title>Desulfovibrio senegalensis sp. nov., a mesophilic sulfate reducer isolated from marine sediment.</title>
        <authorList>
            <person name="Thioye A."/>
            <person name="Gam Z.B.A."/>
            <person name="Mbengue M."/>
            <person name="Cayol J.L."/>
            <person name="Joseph-Bartoli M."/>
            <person name="Toure-Kane C."/>
            <person name="Labat M."/>
        </authorList>
    </citation>
    <scope>NUCLEOTIDE SEQUENCE [LARGE SCALE GENOMIC DNA]</scope>
    <source>
        <strain evidence="2 3">DSM 101509</strain>
    </source>
</reference>
<name>A0A6N6N4A4_9BACT</name>
<feature type="transmembrane region" description="Helical" evidence="1">
    <location>
        <begin position="37"/>
        <end position="56"/>
    </location>
</feature>
<feature type="transmembrane region" description="Helical" evidence="1">
    <location>
        <begin position="173"/>
        <end position="196"/>
    </location>
</feature>
<evidence type="ECO:0000313" key="2">
    <source>
        <dbReference type="EMBL" id="KAB1442773.1"/>
    </source>
</evidence>
<evidence type="ECO:0000256" key="1">
    <source>
        <dbReference type="SAM" id="Phobius"/>
    </source>
</evidence>
<comment type="caution">
    <text evidence="2">The sequence shown here is derived from an EMBL/GenBank/DDBJ whole genome shotgun (WGS) entry which is preliminary data.</text>
</comment>
<keyword evidence="3" id="KW-1185">Reference proteome</keyword>
<proteinExistence type="predicted"/>
<keyword evidence="1" id="KW-0812">Transmembrane</keyword>
<sequence>MGLSAIKTNYSSMFKKEEDRENIKIIMQQLWAKQQSLNKTILSTLFTFGLTLYLYFDPALHGKGILAESCVLFALIFQSFLISYLYIDDTITGYAIIVCEHQNANFHRAGIYLPCDCSSPFAIERTYTLFMGGTLFMKVASYTLGFVVIFVPTILATGIFLSFQKTNLESMNFISFEFLLTIASVFLIIITLTNLWRICSLACELYCLSKTNTN</sequence>
<evidence type="ECO:0000313" key="3">
    <source>
        <dbReference type="Proteomes" id="UP000438699"/>
    </source>
</evidence>
<accession>A0A6N6N4A4</accession>